<feature type="region of interest" description="Disordered" evidence="1">
    <location>
        <begin position="1"/>
        <end position="97"/>
    </location>
</feature>
<comment type="caution">
    <text evidence="2">The sequence shown here is derived from an EMBL/GenBank/DDBJ whole genome shotgun (WGS) entry which is preliminary data.</text>
</comment>
<feature type="compositionally biased region" description="Basic residues" evidence="1">
    <location>
        <begin position="418"/>
        <end position="437"/>
    </location>
</feature>
<feature type="compositionally biased region" description="Low complexity" evidence="1">
    <location>
        <begin position="222"/>
        <end position="237"/>
    </location>
</feature>
<protein>
    <submittedName>
        <fullName evidence="2">Prenylated Rab acceptor 1</fullName>
    </submittedName>
</protein>
<evidence type="ECO:0000313" key="3">
    <source>
        <dbReference type="Proteomes" id="UP000237481"/>
    </source>
</evidence>
<feature type="compositionally biased region" description="Polar residues" evidence="1">
    <location>
        <begin position="339"/>
        <end position="351"/>
    </location>
</feature>
<proteinExistence type="predicted"/>
<feature type="compositionally biased region" description="Acidic residues" evidence="1">
    <location>
        <begin position="18"/>
        <end position="27"/>
    </location>
</feature>
<evidence type="ECO:0000256" key="1">
    <source>
        <dbReference type="SAM" id="MobiDB-lite"/>
    </source>
</evidence>
<dbReference type="Proteomes" id="UP000237481">
    <property type="component" value="Unassembled WGS sequence"/>
</dbReference>
<organism evidence="2 3">
    <name type="scientific">Tolypocladium paradoxum</name>
    <dbReference type="NCBI Taxonomy" id="94208"/>
    <lineage>
        <taxon>Eukaryota</taxon>
        <taxon>Fungi</taxon>
        <taxon>Dikarya</taxon>
        <taxon>Ascomycota</taxon>
        <taxon>Pezizomycotina</taxon>
        <taxon>Sordariomycetes</taxon>
        <taxon>Hypocreomycetidae</taxon>
        <taxon>Hypocreales</taxon>
        <taxon>Ophiocordycipitaceae</taxon>
        <taxon>Tolypocladium</taxon>
    </lineage>
</organism>
<evidence type="ECO:0000313" key="2">
    <source>
        <dbReference type="EMBL" id="POR32074.1"/>
    </source>
</evidence>
<keyword evidence="3" id="KW-1185">Reference proteome</keyword>
<feature type="compositionally biased region" description="Low complexity" evidence="1">
    <location>
        <begin position="304"/>
        <end position="313"/>
    </location>
</feature>
<accession>A0A2S4KPK2</accession>
<gene>
    <name evidence="2" type="ORF">TPAR_07719</name>
</gene>
<dbReference type="AlphaFoldDB" id="A0A2S4KPK2"/>
<dbReference type="EMBL" id="PKSG01000918">
    <property type="protein sequence ID" value="POR32074.1"/>
    <property type="molecule type" value="Genomic_DNA"/>
</dbReference>
<feature type="compositionally biased region" description="Basic and acidic residues" evidence="1">
    <location>
        <begin position="408"/>
        <end position="417"/>
    </location>
</feature>
<feature type="region of interest" description="Disordered" evidence="1">
    <location>
        <begin position="113"/>
        <end position="437"/>
    </location>
</feature>
<feature type="compositionally biased region" description="Basic and acidic residues" evidence="1">
    <location>
        <begin position="1"/>
        <end position="17"/>
    </location>
</feature>
<name>A0A2S4KPK2_9HYPO</name>
<feature type="compositionally biased region" description="Acidic residues" evidence="1">
    <location>
        <begin position="68"/>
        <end position="85"/>
    </location>
</feature>
<reference evidence="2 3" key="1">
    <citation type="submission" date="2018-01" db="EMBL/GenBank/DDBJ databases">
        <title>Harnessing the power of phylogenomics to disentangle the directionality and signatures of interkingdom host jumping in the parasitic fungal genus Tolypocladium.</title>
        <authorList>
            <person name="Quandt C.A."/>
            <person name="Patterson W."/>
            <person name="Spatafora J.W."/>
        </authorList>
    </citation>
    <scope>NUCLEOTIDE SEQUENCE [LARGE SCALE GENOMIC DNA]</scope>
    <source>
        <strain evidence="2 3">NRBC 100945</strain>
    </source>
</reference>
<dbReference type="OrthoDB" id="63113at2759"/>
<feature type="compositionally biased region" description="Basic and acidic residues" evidence="1">
    <location>
        <begin position="378"/>
        <end position="400"/>
    </location>
</feature>
<feature type="compositionally biased region" description="Basic and acidic residues" evidence="1">
    <location>
        <begin position="119"/>
        <end position="147"/>
    </location>
</feature>
<dbReference type="STRING" id="94208.A0A2S4KPK2"/>
<sequence>MGKTIEARAEENGRVEELDTDGGDDTDTPGVGPSRRNTRFVSDSLQFTGIDLGDRASGTVRRRRYGDSDDDDDDGSTSSDDDDNDSAYGEGAAPLAIRDREEALVQSALHRISRARAKGKADVKLSKEELAALERRRKRIQEEEERKKRGSGSGSDRKKKKEQRIAVPLSHLEPVSRKKRTAAQAHPPRQDSLPRHASAGGVLEGQQRQGYPPMGYFPPPSASRSRPRSGTASSRPPSRARDERGSSPFQYEYVPHPSAANRHVSDSVARLRSSRGSPRDEASSSLGSRANLDPFMYQTEGPRAAYPAGAAAASRRHVSGPAEMAYNTHRGTQAPAVSRSHQGSRRQSYGDETSEDEGVTSEESTSDDRGNGAQIGEPAREPAREPVREPVREPSGRGRDVGIVVEVSPERRPEPPKKKSSSPVKKKPVSGSRRKKK</sequence>